<keyword evidence="4" id="KW-1185">Reference proteome</keyword>
<feature type="region of interest" description="Disordered" evidence="1">
    <location>
        <begin position="77"/>
        <end position="98"/>
    </location>
</feature>
<protein>
    <recommendedName>
        <fullName evidence="2">PIK-related kinase FAT domain-containing protein</fullName>
    </recommendedName>
</protein>
<comment type="caution">
    <text evidence="3">The sequence shown here is derived from an EMBL/GenBank/DDBJ whole genome shotgun (WGS) entry which is preliminary data.</text>
</comment>
<organism evidence="3 4">
    <name type="scientific">Dunaliella salina</name>
    <name type="common">Green alga</name>
    <name type="synonym">Protococcus salinus</name>
    <dbReference type="NCBI Taxonomy" id="3046"/>
    <lineage>
        <taxon>Eukaryota</taxon>
        <taxon>Viridiplantae</taxon>
        <taxon>Chlorophyta</taxon>
        <taxon>core chlorophytes</taxon>
        <taxon>Chlorophyceae</taxon>
        <taxon>CS clade</taxon>
        <taxon>Chlamydomonadales</taxon>
        <taxon>Dunaliellaceae</taxon>
        <taxon>Dunaliella</taxon>
    </lineage>
</organism>
<gene>
    <name evidence="3" type="ORF">DUNSADRAFT_10382</name>
</gene>
<dbReference type="Pfam" id="PF02259">
    <property type="entry name" value="FAT"/>
    <property type="match status" value="1"/>
</dbReference>
<reference evidence="3" key="1">
    <citation type="submission" date="2017-08" db="EMBL/GenBank/DDBJ databases">
        <authorList>
            <person name="Polle J.E."/>
            <person name="Barry K."/>
            <person name="Cushman J."/>
            <person name="Schmutz J."/>
            <person name="Tran D."/>
            <person name="Hathwaick L.T."/>
            <person name="Yim W.C."/>
            <person name="Jenkins J."/>
            <person name="Mckie-Krisberg Z.M."/>
            <person name="Prochnik S."/>
            <person name="Lindquist E."/>
            <person name="Dockter R.B."/>
            <person name="Adam C."/>
            <person name="Molina H."/>
            <person name="Bunkerborg J."/>
            <person name="Jin E."/>
            <person name="Buchheim M."/>
            <person name="Magnuson J."/>
        </authorList>
    </citation>
    <scope>NUCLEOTIDE SEQUENCE</scope>
    <source>
        <strain evidence="3">CCAP 19/18</strain>
    </source>
</reference>
<evidence type="ECO:0000256" key="1">
    <source>
        <dbReference type="SAM" id="MobiDB-lite"/>
    </source>
</evidence>
<evidence type="ECO:0000259" key="2">
    <source>
        <dbReference type="Pfam" id="PF02259"/>
    </source>
</evidence>
<dbReference type="EMBL" id="MU069816">
    <property type="protein sequence ID" value="KAF5833341.1"/>
    <property type="molecule type" value="Genomic_DNA"/>
</dbReference>
<proteinExistence type="predicted"/>
<feature type="domain" description="PIK-related kinase FAT" evidence="2">
    <location>
        <begin position="17"/>
        <end position="78"/>
    </location>
</feature>
<sequence>RQKDALRQKTHPDPAAQHELARVTLQLAKWTAAQRQQSYNDLKKLFEDASRVDPNWDKVFFQYARYLDQLFVDAKQRQTGGGASGSGSSSGASNKPTD</sequence>
<accession>A0ABQ7GFH3</accession>
<name>A0ABQ7GFH3_DUNSA</name>
<evidence type="ECO:0000313" key="4">
    <source>
        <dbReference type="Proteomes" id="UP000815325"/>
    </source>
</evidence>
<feature type="compositionally biased region" description="Low complexity" evidence="1">
    <location>
        <begin position="86"/>
        <end position="98"/>
    </location>
</feature>
<feature type="non-terminal residue" evidence="3">
    <location>
        <position position="1"/>
    </location>
</feature>
<dbReference type="InterPro" id="IPR003151">
    <property type="entry name" value="PIK-rel_kinase_FAT"/>
</dbReference>
<dbReference type="Proteomes" id="UP000815325">
    <property type="component" value="Unassembled WGS sequence"/>
</dbReference>
<feature type="non-terminal residue" evidence="3">
    <location>
        <position position="98"/>
    </location>
</feature>
<evidence type="ECO:0000313" key="3">
    <source>
        <dbReference type="EMBL" id="KAF5833341.1"/>
    </source>
</evidence>